<feature type="compositionally biased region" description="Basic residues" evidence="1">
    <location>
        <begin position="25"/>
        <end position="36"/>
    </location>
</feature>
<feature type="non-terminal residue" evidence="2">
    <location>
        <position position="46"/>
    </location>
</feature>
<dbReference type="AlphaFoldDB" id="A0A382UJI5"/>
<protein>
    <submittedName>
        <fullName evidence="2">Uncharacterized protein</fullName>
    </submittedName>
</protein>
<name>A0A382UJI5_9ZZZZ</name>
<dbReference type="EMBL" id="UINC01144618">
    <property type="protein sequence ID" value="SVD34237.1"/>
    <property type="molecule type" value="Genomic_DNA"/>
</dbReference>
<sequence>MPAKNESTGIYAILVSSFPALRHLHQRSKSPNHHNSYRSSHDWHWK</sequence>
<accession>A0A382UJI5</accession>
<evidence type="ECO:0000256" key="1">
    <source>
        <dbReference type="SAM" id="MobiDB-lite"/>
    </source>
</evidence>
<reference evidence="2" key="1">
    <citation type="submission" date="2018-05" db="EMBL/GenBank/DDBJ databases">
        <authorList>
            <person name="Lanie J.A."/>
            <person name="Ng W.-L."/>
            <person name="Kazmierczak K.M."/>
            <person name="Andrzejewski T.M."/>
            <person name="Davidsen T.M."/>
            <person name="Wayne K.J."/>
            <person name="Tettelin H."/>
            <person name="Glass J.I."/>
            <person name="Rusch D."/>
            <person name="Podicherti R."/>
            <person name="Tsui H.-C.T."/>
            <person name="Winkler M.E."/>
        </authorList>
    </citation>
    <scope>NUCLEOTIDE SEQUENCE</scope>
</reference>
<evidence type="ECO:0000313" key="2">
    <source>
        <dbReference type="EMBL" id="SVD34237.1"/>
    </source>
</evidence>
<organism evidence="2">
    <name type="scientific">marine metagenome</name>
    <dbReference type="NCBI Taxonomy" id="408172"/>
    <lineage>
        <taxon>unclassified sequences</taxon>
        <taxon>metagenomes</taxon>
        <taxon>ecological metagenomes</taxon>
    </lineage>
</organism>
<feature type="region of interest" description="Disordered" evidence="1">
    <location>
        <begin position="25"/>
        <end position="46"/>
    </location>
</feature>
<gene>
    <name evidence="2" type="ORF">METZ01_LOCUS387091</name>
</gene>
<proteinExistence type="predicted"/>